<dbReference type="CDD" id="cd00761">
    <property type="entry name" value="Glyco_tranf_GTA_type"/>
    <property type="match status" value="1"/>
</dbReference>
<dbReference type="InterPro" id="IPR050834">
    <property type="entry name" value="Glycosyltransf_2"/>
</dbReference>
<gene>
    <name evidence="3" type="ORF">I8752_00475</name>
</gene>
<keyword evidence="4" id="KW-1185">Reference proteome</keyword>
<evidence type="ECO:0000256" key="1">
    <source>
        <dbReference type="SAM" id="Phobius"/>
    </source>
</evidence>
<protein>
    <submittedName>
        <fullName evidence="3">Glycosyltransferase</fullName>
    </submittedName>
</protein>
<dbReference type="AlphaFoldDB" id="A0A8J7I110"/>
<dbReference type="Pfam" id="PF00535">
    <property type="entry name" value="Glycos_transf_2"/>
    <property type="match status" value="1"/>
</dbReference>
<name>A0A8J7I110_9NOST</name>
<dbReference type="Proteomes" id="UP000662314">
    <property type="component" value="Unassembled WGS sequence"/>
</dbReference>
<evidence type="ECO:0000259" key="2">
    <source>
        <dbReference type="Pfam" id="PF00535"/>
    </source>
</evidence>
<reference evidence="3 4" key="1">
    <citation type="journal article" date="2021" name="Int. J. Syst. Evol. Microbiol.">
        <title>Amazonocrinis nigriterrae gen. nov., sp. nov., Atlanticothrix silvestris gen. nov., sp. nov. and Dendronalium phyllosphericum gen. nov., sp. nov., nostocacean cyanobacteria from Brazilian environments.</title>
        <authorList>
            <person name="Alvarenga D.O."/>
            <person name="Andreote A.P.D."/>
            <person name="Branco L.H.Z."/>
            <person name="Delbaje E."/>
            <person name="Cruz R.B."/>
            <person name="Varani A.M."/>
            <person name="Fiore M.F."/>
        </authorList>
    </citation>
    <scope>NUCLEOTIDE SEQUENCE [LARGE SCALE GENOMIC DNA]</scope>
    <source>
        <strain evidence="3 4">CENA369</strain>
    </source>
</reference>
<accession>A0A8J7I110</accession>
<evidence type="ECO:0000313" key="4">
    <source>
        <dbReference type="Proteomes" id="UP000662314"/>
    </source>
</evidence>
<comment type="caution">
    <text evidence="3">The sequence shown here is derived from an EMBL/GenBank/DDBJ whole genome shotgun (WGS) entry which is preliminary data.</text>
</comment>
<sequence length="299" mass="34258">MYTSFVSVIIPVFNDSERLKLCLQALENQTYSKNLYELIVVDNASQQEIKSLVIQFSQAKLTYESQPGSYIARNQGISIAKGEILAFTDSDCIPASDWIEKGVKNLLSTPNCGLVAGRIDFFFKNPKKLTPVELYENIEMPFNQELNVQETHFGVTANLFTFKHVIDNVGSFDEKLKSGGDREWGERVFQAGYQQIYADDTHVKHPARNSFSQLYKRIARFEGGKYDLMVRKNISSFKVVISLLYALIPPFKAAYKAWKNSALKGVRQKMQFIIVIFFVRYVIIIERIRLYLGGNSRRD</sequence>
<dbReference type="Gene3D" id="3.90.550.10">
    <property type="entry name" value="Spore Coat Polysaccharide Biosynthesis Protein SpsA, Chain A"/>
    <property type="match status" value="1"/>
</dbReference>
<keyword evidence="1" id="KW-1133">Transmembrane helix</keyword>
<dbReference type="PANTHER" id="PTHR43685">
    <property type="entry name" value="GLYCOSYLTRANSFERASE"/>
    <property type="match status" value="1"/>
</dbReference>
<feature type="domain" description="Glycosyltransferase 2-like" evidence="2">
    <location>
        <begin position="7"/>
        <end position="155"/>
    </location>
</feature>
<dbReference type="RefSeq" id="WP_214430355.1">
    <property type="nucleotide sequence ID" value="NZ_CAWPUQ010000001.1"/>
</dbReference>
<proteinExistence type="predicted"/>
<dbReference type="SUPFAM" id="SSF53448">
    <property type="entry name" value="Nucleotide-diphospho-sugar transferases"/>
    <property type="match status" value="1"/>
</dbReference>
<dbReference type="PANTHER" id="PTHR43685:SF2">
    <property type="entry name" value="GLYCOSYLTRANSFERASE 2-LIKE DOMAIN-CONTAINING PROTEIN"/>
    <property type="match status" value="1"/>
</dbReference>
<feature type="transmembrane region" description="Helical" evidence="1">
    <location>
        <begin position="270"/>
        <end position="288"/>
    </location>
</feature>
<keyword evidence="1" id="KW-0812">Transmembrane</keyword>
<dbReference type="EMBL" id="JAECZA010000001">
    <property type="protein sequence ID" value="MBH8571523.1"/>
    <property type="molecule type" value="Genomic_DNA"/>
</dbReference>
<keyword evidence="1" id="KW-0472">Membrane</keyword>
<feature type="transmembrane region" description="Helical" evidence="1">
    <location>
        <begin position="239"/>
        <end position="258"/>
    </location>
</feature>
<organism evidence="3 4">
    <name type="scientific">Dendronalium phyllosphericum CENA369</name>
    <dbReference type="NCBI Taxonomy" id="1725256"/>
    <lineage>
        <taxon>Bacteria</taxon>
        <taxon>Bacillati</taxon>
        <taxon>Cyanobacteriota</taxon>
        <taxon>Cyanophyceae</taxon>
        <taxon>Nostocales</taxon>
        <taxon>Nostocaceae</taxon>
        <taxon>Dendronalium</taxon>
        <taxon>Dendronalium phyllosphericum</taxon>
    </lineage>
</organism>
<dbReference type="InterPro" id="IPR029044">
    <property type="entry name" value="Nucleotide-diphossugar_trans"/>
</dbReference>
<evidence type="ECO:0000313" key="3">
    <source>
        <dbReference type="EMBL" id="MBH8571523.1"/>
    </source>
</evidence>
<dbReference type="InterPro" id="IPR001173">
    <property type="entry name" value="Glyco_trans_2-like"/>
</dbReference>